<proteinExistence type="predicted"/>
<evidence type="ECO:0000313" key="1">
    <source>
        <dbReference type="EMBL" id="PNT39144.1"/>
    </source>
</evidence>
<name>A0A2K2ANP0_POPTR</name>
<reference evidence="1 2" key="1">
    <citation type="journal article" date="2006" name="Science">
        <title>The genome of black cottonwood, Populus trichocarpa (Torr. &amp; Gray).</title>
        <authorList>
            <person name="Tuskan G.A."/>
            <person name="Difazio S."/>
            <person name="Jansson S."/>
            <person name="Bohlmann J."/>
            <person name="Grigoriev I."/>
            <person name="Hellsten U."/>
            <person name="Putnam N."/>
            <person name="Ralph S."/>
            <person name="Rombauts S."/>
            <person name="Salamov A."/>
            <person name="Schein J."/>
            <person name="Sterck L."/>
            <person name="Aerts A."/>
            <person name="Bhalerao R.R."/>
            <person name="Bhalerao R.P."/>
            <person name="Blaudez D."/>
            <person name="Boerjan W."/>
            <person name="Brun A."/>
            <person name="Brunner A."/>
            <person name="Busov V."/>
            <person name="Campbell M."/>
            <person name="Carlson J."/>
            <person name="Chalot M."/>
            <person name="Chapman J."/>
            <person name="Chen G.L."/>
            <person name="Cooper D."/>
            <person name="Coutinho P.M."/>
            <person name="Couturier J."/>
            <person name="Covert S."/>
            <person name="Cronk Q."/>
            <person name="Cunningham R."/>
            <person name="Davis J."/>
            <person name="Degroeve S."/>
            <person name="Dejardin A."/>
            <person name="Depamphilis C."/>
            <person name="Detter J."/>
            <person name="Dirks B."/>
            <person name="Dubchak I."/>
            <person name="Duplessis S."/>
            <person name="Ehlting J."/>
            <person name="Ellis B."/>
            <person name="Gendler K."/>
            <person name="Goodstein D."/>
            <person name="Gribskov M."/>
            <person name="Grimwood J."/>
            <person name="Groover A."/>
            <person name="Gunter L."/>
            <person name="Hamberger B."/>
            <person name="Heinze B."/>
            <person name="Helariutta Y."/>
            <person name="Henrissat B."/>
            <person name="Holligan D."/>
            <person name="Holt R."/>
            <person name="Huang W."/>
            <person name="Islam-Faridi N."/>
            <person name="Jones S."/>
            <person name="Jones-Rhoades M."/>
            <person name="Jorgensen R."/>
            <person name="Joshi C."/>
            <person name="Kangasjarvi J."/>
            <person name="Karlsson J."/>
            <person name="Kelleher C."/>
            <person name="Kirkpatrick R."/>
            <person name="Kirst M."/>
            <person name="Kohler A."/>
            <person name="Kalluri U."/>
            <person name="Larimer F."/>
            <person name="Leebens-Mack J."/>
            <person name="Leple J.C."/>
            <person name="Locascio P."/>
            <person name="Lou Y."/>
            <person name="Lucas S."/>
            <person name="Martin F."/>
            <person name="Montanini B."/>
            <person name="Napoli C."/>
            <person name="Nelson D.R."/>
            <person name="Nelson C."/>
            <person name="Nieminen K."/>
            <person name="Nilsson O."/>
            <person name="Pereda V."/>
            <person name="Peter G."/>
            <person name="Philippe R."/>
            <person name="Pilate G."/>
            <person name="Poliakov A."/>
            <person name="Razumovskaya J."/>
            <person name="Richardson P."/>
            <person name="Rinaldi C."/>
            <person name="Ritland K."/>
            <person name="Rouze P."/>
            <person name="Ryaboy D."/>
            <person name="Schmutz J."/>
            <person name="Schrader J."/>
            <person name="Segerman B."/>
            <person name="Shin H."/>
            <person name="Siddiqui A."/>
            <person name="Sterky F."/>
            <person name="Terry A."/>
            <person name="Tsai C.J."/>
            <person name="Uberbacher E."/>
            <person name="Unneberg P."/>
            <person name="Vahala J."/>
            <person name="Wall K."/>
            <person name="Wessler S."/>
            <person name="Yang G."/>
            <person name="Yin T."/>
            <person name="Douglas C."/>
            <person name="Marra M."/>
            <person name="Sandberg G."/>
            <person name="Van de Peer Y."/>
            <person name="Rokhsar D."/>
        </authorList>
    </citation>
    <scope>NUCLEOTIDE SEQUENCE [LARGE SCALE GENOMIC DNA]</scope>
    <source>
        <strain evidence="2">cv. Nisqually</strain>
    </source>
</reference>
<organism evidence="1 2">
    <name type="scientific">Populus trichocarpa</name>
    <name type="common">Western balsam poplar</name>
    <name type="synonym">Populus balsamifera subsp. trichocarpa</name>
    <dbReference type="NCBI Taxonomy" id="3694"/>
    <lineage>
        <taxon>Eukaryota</taxon>
        <taxon>Viridiplantae</taxon>
        <taxon>Streptophyta</taxon>
        <taxon>Embryophyta</taxon>
        <taxon>Tracheophyta</taxon>
        <taxon>Spermatophyta</taxon>
        <taxon>Magnoliopsida</taxon>
        <taxon>eudicotyledons</taxon>
        <taxon>Gunneridae</taxon>
        <taxon>Pentapetalae</taxon>
        <taxon>rosids</taxon>
        <taxon>fabids</taxon>
        <taxon>Malpighiales</taxon>
        <taxon>Salicaceae</taxon>
        <taxon>Saliceae</taxon>
        <taxon>Populus</taxon>
    </lineage>
</organism>
<gene>
    <name evidence="1" type="ORF">POPTR_004G019600</name>
</gene>
<evidence type="ECO:0000313" key="2">
    <source>
        <dbReference type="Proteomes" id="UP000006729"/>
    </source>
</evidence>
<sequence>MVMNWEIRSLCRRICSRNKVRRSSVTSGWGRSLLLLFFLVKLCLLPEFSLALEGTMMNLRLIIYITSFSQPSTLIGR</sequence>
<protein>
    <submittedName>
        <fullName evidence="1">Uncharacterized protein</fullName>
    </submittedName>
</protein>
<keyword evidence="2" id="KW-1185">Reference proteome</keyword>
<dbReference type="InParanoid" id="A0A2K2ANP0"/>
<dbReference type="AlphaFoldDB" id="A0A2K2ANP0"/>
<dbReference type="EMBL" id="CM009293">
    <property type="protein sequence ID" value="PNT39144.1"/>
    <property type="molecule type" value="Genomic_DNA"/>
</dbReference>
<dbReference type="Proteomes" id="UP000006729">
    <property type="component" value="Chromosome 4"/>
</dbReference>
<accession>A0A2K2ANP0</accession>